<keyword evidence="1" id="KW-0479">Metal-binding</keyword>
<organism evidence="5 6">
    <name type="scientific">Caldivirga maquilingensis (strain ATCC 700844 / DSM 13496 / JCM 10307 / IC-167)</name>
    <dbReference type="NCBI Taxonomy" id="397948"/>
    <lineage>
        <taxon>Archaea</taxon>
        <taxon>Thermoproteota</taxon>
        <taxon>Thermoprotei</taxon>
        <taxon>Thermoproteales</taxon>
        <taxon>Thermoproteaceae</taxon>
        <taxon>Caldivirga</taxon>
    </lineage>
</organism>
<dbReference type="RefSeq" id="WP_012186569.1">
    <property type="nucleotide sequence ID" value="NC_009954.1"/>
</dbReference>
<name>A8M9D1_CALMQ</name>
<dbReference type="GeneID" id="5708614"/>
<evidence type="ECO:0000313" key="6">
    <source>
        <dbReference type="Proteomes" id="UP000001137"/>
    </source>
</evidence>
<dbReference type="eggNOG" id="arCOG01443">
    <property type="taxonomic scope" value="Archaea"/>
</dbReference>
<dbReference type="InterPro" id="IPR006483">
    <property type="entry name" value="CRISPR-assoc_Cas3_HD"/>
</dbReference>
<evidence type="ECO:0000256" key="1">
    <source>
        <dbReference type="ARBA" id="ARBA00022723"/>
    </source>
</evidence>
<dbReference type="OrthoDB" id="45648at2157"/>
<dbReference type="HOGENOM" id="CLU_1092391_0_0_2"/>
<proteinExistence type="predicted"/>
<feature type="domain" description="HD Cas3-type" evidence="4">
    <location>
        <begin position="14"/>
        <end position="204"/>
    </location>
</feature>
<dbReference type="Proteomes" id="UP000001137">
    <property type="component" value="Chromosome"/>
</dbReference>
<dbReference type="GO" id="GO:0016787">
    <property type="term" value="F:hydrolase activity"/>
    <property type="evidence" value="ECO:0007669"/>
    <property type="project" value="UniProtKB-KW"/>
</dbReference>
<dbReference type="Gene3D" id="1.10.3210.30">
    <property type="match status" value="1"/>
</dbReference>
<reference evidence="5 6" key="1">
    <citation type="submission" date="2007-10" db="EMBL/GenBank/DDBJ databases">
        <title>Complete sequence of Caldivirga maquilingensis IC-167.</title>
        <authorList>
            <consortium name="US DOE Joint Genome Institute"/>
            <person name="Copeland A."/>
            <person name="Lucas S."/>
            <person name="Lapidus A."/>
            <person name="Barry K."/>
            <person name="Glavina del Rio T."/>
            <person name="Dalin E."/>
            <person name="Tice H."/>
            <person name="Pitluck S."/>
            <person name="Saunders E."/>
            <person name="Brettin T."/>
            <person name="Bruce D."/>
            <person name="Detter J.C."/>
            <person name="Han C."/>
            <person name="Schmutz J."/>
            <person name="Larimer F."/>
            <person name="Land M."/>
            <person name="Hauser L."/>
            <person name="Kyrpides N."/>
            <person name="Ivanova N."/>
            <person name="Biddle J.F."/>
            <person name="Zhang Z."/>
            <person name="Fitz-Gibbon S.T."/>
            <person name="Lowe T.M."/>
            <person name="Saltikov C."/>
            <person name="House C.H."/>
            <person name="Richardson P."/>
        </authorList>
    </citation>
    <scope>NUCLEOTIDE SEQUENCE [LARGE SCALE GENOMIC DNA]</scope>
    <source>
        <strain evidence="6">ATCC 700844 / DSM 13496 / JCM 10307 / IC-167</strain>
    </source>
</reference>
<dbReference type="GO" id="GO:0046872">
    <property type="term" value="F:metal ion binding"/>
    <property type="evidence" value="ECO:0007669"/>
    <property type="project" value="UniProtKB-KW"/>
</dbReference>
<evidence type="ECO:0000256" key="3">
    <source>
        <dbReference type="ARBA" id="ARBA00023118"/>
    </source>
</evidence>
<keyword evidence="3" id="KW-0051">Antiviral defense</keyword>
<dbReference type="GO" id="GO:0051607">
    <property type="term" value="P:defense response to virus"/>
    <property type="evidence" value="ECO:0007669"/>
    <property type="project" value="UniProtKB-KW"/>
</dbReference>
<evidence type="ECO:0000313" key="5">
    <source>
        <dbReference type="EMBL" id="ABW02350.1"/>
    </source>
</evidence>
<keyword evidence="2" id="KW-0378">Hydrolase</keyword>
<dbReference type="KEGG" id="cma:Cmaq_1526"/>
<dbReference type="AlphaFoldDB" id="A8M9D1"/>
<accession>A8M9D1</accession>
<dbReference type="InterPro" id="IPR038257">
    <property type="entry name" value="CRISPR-assoc_Cas3_HD_sf"/>
</dbReference>
<dbReference type="PROSITE" id="PS51643">
    <property type="entry name" value="HD_CAS3"/>
    <property type="match status" value="1"/>
</dbReference>
<dbReference type="EMBL" id="CP000852">
    <property type="protein sequence ID" value="ABW02350.1"/>
    <property type="molecule type" value="Genomic_DNA"/>
</dbReference>
<protein>
    <submittedName>
        <fullName evidence="5">CRISPR-associated HD domain protein</fullName>
    </submittedName>
</protein>
<evidence type="ECO:0000256" key="2">
    <source>
        <dbReference type="ARBA" id="ARBA00022801"/>
    </source>
</evidence>
<gene>
    <name evidence="5" type="ordered locus">Cmaq_1526</name>
</gene>
<dbReference type="STRING" id="397948.Cmaq_1526"/>
<evidence type="ECO:0000259" key="4">
    <source>
        <dbReference type="PROSITE" id="PS51643"/>
    </source>
</evidence>
<sequence>MPCWAYYPKQDMGDREKPEEYYLHINDIIDYMSKSPLLSAIVKKIKYITNIEEEFIVDFILLSGLFHDIGKTIIHYQKNPVNFSGHEVASMVFVYHALIKIGLLKSNDIIKKLMESSNTGKKELYAALTLVPIFLHHYAFGNFNERIKKGLELVNNKDDFRIYDDCKDEIEKTLKYINEIIKSEEAIKVIKAAKELITTNDLHIVIHKLDDQVEKDLPYLSSDSINLRIASTVLSLLNEADGRVSIKNRRRNPK</sequence>
<keyword evidence="6" id="KW-1185">Reference proteome</keyword>